<evidence type="ECO:0000313" key="10">
    <source>
        <dbReference type="EMBL" id="OZI49070.1"/>
    </source>
</evidence>
<comment type="caution">
    <text evidence="10">The sequence shown here is derived from an EMBL/GenBank/DDBJ whole genome shotgun (WGS) entry which is preliminary data.</text>
</comment>
<dbReference type="InterPro" id="IPR029052">
    <property type="entry name" value="Metallo-depent_PP-like"/>
</dbReference>
<comment type="catalytic activity">
    <reaction evidence="8">
        <text>P(1),P(4)-bis(5'-adenosyl) tetraphosphate + H2O = 2 ADP + 2 H(+)</text>
        <dbReference type="Rhea" id="RHEA:24252"/>
        <dbReference type="ChEBI" id="CHEBI:15377"/>
        <dbReference type="ChEBI" id="CHEBI:15378"/>
        <dbReference type="ChEBI" id="CHEBI:58141"/>
        <dbReference type="ChEBI" id="CHEBI:456216"/>
        <dbReference type="EC" id="3.6.1.41"/>
    </reaction>
</comment>
<sequence length="281" mass="30494">MTAPHAWVIGDVHGCHATLQALLAHPELAGDAGARLWFTGDLVNRGPASAATLRTVRALGERAVVVLGNHDLRALALACRAVAPGAQDTLEDLLDAPDAVELLDWLRQRPLAHAEGPYLLTHAGLYPRWDAASVPLLAQEVETVLRDARWRGSMSALLQRTPGTWFRHRHGRRRVAFIANALTRMRLCGPDGGLLFKASATPGLWPPHARPWFDIPRRTVEPAVTTVFGHWATLGLMLRDDAVCVDTACVSGGMLSALRLSDRKLVQVRRIDSARGVLAAA</sequence>
<dbReference type="EC" id="3.6.1.41" evidence="3"/>
<dbReference type="PIRSF" id="PIRSF000903">
    <property type="entry name" value="B5n-ttraPtase_sm"/>
    <property type="match status" value="1"/>
</dbReference>
<organism evidence="10 11">
    <name type="scientific">Bordetella genomosp. 5</name>
    <dbReference type="NCBI Taxonomy" id="1395608"/>
    <lineage>
        <taxon>Bacteria</taxon>
        <taxon>Pseudomonadati</taxon>
        <taxon>Pseudomonadota</taxon>
        <taxon>Betaproteobacteria</taxon>
        <taxon>Burkholderiales</taxon>
        <taxon>Alcaligenaceae</taxon>
        <taxon>Bordetella</taxon>
    </lineage>
</organism>
<name>A0A261TJ62_9BORD</name>
<evidence type="ECO:0000256" key="3">
    <source>
        <dbReference type="ARBA" id="ARBA00012506"/>
    </source>
</evidence>
<reference evidence="10 11" key="1">
    <citation type="submission" date="2017-05" db="EMBL/GenBank/DDBJ databases">
        <title>Complete and WGS of Bordetella genogroups.</title>
        <authorList>
            <person name="Spilker T."/>
            <person name="LiPuma J."/>
        </authorList>
    </citation>
    <scope>NUCLEOTIDE SEQUENCE [LARGE SCALE GENOMIC DNA]</scope>
    <source>
        <strain evidence="10 11">AU10456</strain>
    </source>
</reference>
<dbReference type="RefSeq" id="WP_094801549.1">
    <property type="nucleotide sequence ID" value="NZ_NEVP01000009.1"/>
</dbReference>
<evidence type="ECO:0000256" key="2">
    <source>
        <dbReference type="ARBA" id="ARBA00005419"/>
    </source>
</evidence>
<dbReference type="SUPFAM" id="SSF56300">
    <property type="entry name" value="Metallo-dependent phosphatases"/>
    <property type="match status" value="1"/>
</dbReference>
<protein>
    <recommendedName>
        <fullName evidence="3">bis(5'-nucleosyl)-tetraphosphatase (symmetrical)</fullName>
        <ecNumber evidence="3">3.6.1.41</ecNumber>
    </recommendedName>
    <alternativeName>
        <fullName evidence="6">Ap4A hydrolase</fullName>
    </alternativeName>
    <alternativeName>
        <fullName evidence="5">Diadenosine 5',5'''-P1,P4-tetraphosphate pyrophosphohydrolase</fullName>
    </alternativeName>
    <alternativeName>
        <fullName evidence="7">Diadenosine tetraphosphatase</fullName>
    </alternativeName>
</protein>
<dbReference type="Gene3D" id="3.60.21.10">
    <property type="match status" value="1"/>
</dbReference>
<dbReference type="PANTHER" id="PTHR40942">
    <property type="match status" value="1"/>
</dbReference>
<proteinExistence type="inferred from homology"/>
<dbReference type="EMBL" id="NEVP01000009">
    <property type="protein sequence ID" value="OZI49070.1"/>
    <property type="molecule type" value="Genomic_DNA"/>
</dbReference>
<dbReference type="PANTHER" id="PTHR40942:SF4">
    <property type="entry name" value="CYTOCHROME C5"/>
    <property type="match status" value="1"/>
</dbReference>
<feature type="domain" description="Calcineurin-like phosphoesterase" evidence="9">
    <location>
        <begin position="7"/>
        <end position="126"/>
    </location>
</feature>
<comment type="function">
    <text evidence="1">Hydrolyzes diadenosine 5',5'''-P1,P4-tetraphosphate to yield ADP.</text>
</comment>
<dbReference type="GO" id="GO:0008803">
    <property type="term" value="F:bis(5'-nucleosyl)-tetraphosphatase (symmetrical) activity"/>
    <property type="evidence" value="ECO:0007669"/>
    <property type="project" value="UniProtKB-EC"/>
</dbReference>
<comment type="similarity">
    <text evidence="2">Belongs to the Ap4A hydrolase family.</text>
</comment>
<evidence type="ECO:0000256" key="6">
    <source>
        <dbReference type="ARBA" id="ARBA00032248"/>
    </source>
</evidence>
<evidence type="ECO:0000256" key="8">
    <source>
        <dbReference type="ARBA" id="ARBA00049417"/>
    </source>
</evidence>
<gene>
    <name evidence="10" type="ORF">CAL25_15735</name>
</gene>
<dbReference type="NCBIfam" id="NF001204">
    <property type="entry name" value="PRK00166.1"/>
    <property type="match status" value="1"/>
</dbReference>
<evidence type="ECO:0000256" key="4">
    <source>
        <dbReference type="ARBA" id="ARBA00022801"/>
    </source>
</evidence>
<dbReference type="OrthoDB" id="9807890at2"/>
<evidence type="ECO:0000313" key="11">
    <source>
        <dbReference type="Proteomes" id="UP000216913"/>
    </source>
</evidence>
<evidence type="ECO:0000256" key="1">
    <source>
        <dbReference type="ARBA" id="ARBA00003413"/>
    </source>
</evidence>
<evidence type="ECO:0000256" key="5">
    <source>
        <dbReference type="ARBA" id="ARBA00031248"/>
    </source>
</evidence>
<dbReference type="InterPro" id="IPR004617">
    <property type="entry name" value="ApaH"/>
</dbReference>
<keyword evidence="4" id="KW-0378">Hydrolase</keyword>
<evidence type="ECO:0000259" key="9">
    <source>
        <dbReference type="Pfam" id="PF00149"/>
    </source>
</evidence>
<dbReference type="Proteomes" id="UP000216913">
    <property type="component" value="Unassembled WGS sequence"/>
</dbReference>
<keyword evidence="11" id="KW-1185">Reference proteome</keyword>
<evidence type="ECO:0000256" key="7">
    <source>
        <dbReference type="ARBA" id="ARBA00033210"/>
    </source>
</evidence>
<dbReference type="AlphaFoldDB" id="A0A261TJ62"/>
<dbReference type="InterPro" id="IPR004843">
    <property type="entry name" value="Calcineurin-like_PHP"/>
</dbReference>
<accession>A0A261TJ62</accession>
<dbReference type="Pfam" id="PF00149">
    <property type="entry name" value="Metallophos"/>
    <property type="match status" value="1"/>
</dbReference>